<dbReference type="InterPro" id="IPR055247">
    <property type="entry name" value="InsJ-like_HTH"/>
</dbReference>
<dbReference type="SUPFAM" id="SSF46689">
    <property type="entry name" value="Homeodomain-like"/>
    <property type="match status" value="1"/>
</dbReference>
<dbReference type="PANTHER" id="PTHR33795">
    <property type="entry name" value="INSERTION ELEMENT IS150 PROTEIN INSJ"/>
    <property type="match status" value="1"/>
</dbReference>
<dbReference type="InterPro" id="IPR009057">
    <property type="entry name" value="Homeodomain-like_sf"/>
</dbReference>
<dbReference type="Proteomes" id="UP000051922">
    <property type="component" value="Unassembled WGS sequence"/>
</dbReference>
<dbReference type="PATRIC" id="fig|1423783.4.peg.2407"/>
<name>A0A0R1U1F6_9LACO</name>
<evidence type="ECO:0000313" key="4">
    <source>
        <dbReference type="Proteomes" id="UP000051922"/>
    </source>
</evidence>
<dbReference type="Pfam" id="PF13518">
    <property type="entry name" value="HTH_28"/>
    <property type="match status" value="1"/>
</dbReference>
<gene>
    <name evidence="3" type="ORF">FC50_GL002347</name>
</gene>
<dbReference type="OrthoDB" id="5690222at2"/>
<dbReference type="RefSeq" id="WP_056956315.1">
    <property type="nucleotide sequence ID" value="NZ_AZFJ01000027.1"/>
</dbReference>
<protein>
    <recommendedName>
        <fullName evidence="2">Insertion element IS150 protein InsJ-like helix-turn-helix domain-containing protein</fullName>
    </recommendedName>
</protein>
<accession>A0A0R1U1F6</accession>
<dbReference type="EMBL" id="AZFJ01000027">
    <property type="protein sequence ID" value="KRL87231.1"/>
    <property type="molecule type" value="Genomic_DNA"/>
</dbReference>
<sequence>MTKYSSEFKAKVANEYLQGDITYQALAKKYHVGSKSSVECWVAYAVQHGLVSVIVEHRAFRHSQEFKLRVVEYAETHEVSQHQVAVHFAVSDDQVDHWLREFRANGAAGLRTLRGGLPSMTKHKQHNKDQRKVMATQLERDQTKIIRLEHELQDVKMQRDILKVLATLTKESHTL</sequence>
<comment type="similarity">
    <text evidence="1">Belongs to the IS150/IS1296 orfA family.</text>
</comment>
<dbReference type="PANTHER" id="PTHR33795:SF1">
    <property type="entry name" value="INSERTION ELEMENT IS150 PROTEIN INSJ"/>
    <property type="match status" value="1"/>
</dbReference>
<evidence type="ECO:0000313" key="3">
    <source>
        <dbReference type="EMBL" id="KRL87231.1"/>
    </source>
</evidence>
<dbReference type="InterPro" id="IPR036388">
    <property type="entry name" value="WH-like_DNA-bd_sf"/>
</dbReference>
<dbReference type="STRING" id="1423783.FC50_GL002347"/>
<keyword evidence="4" id="KW-1185">Reference proteome</keyword>
<dbReference type="GO" id="GO:0043565">
    <property type="term" value="F:sequence-specific DNA binding"/>
    <property type="evidence" value="ECO:0007669"/>
    <property type="project" value="InterPro"/>
</dbReference>
<feature type="domain" description="Insertion element IS150 protein InsJ-like helix-turn-helix" evidence="2">
    <location>
        <begin position="66"/>
        <end position="116"/>
    </location>
</feature>
<dbReference type="SUPFAM" id="SSF48295">
    <property type="entry name" value="TrpR-like"/>
    <property type="match status" value="1"/>
</dbReference>
<comment type="caution">
    <text evidence="3">The sequence shown here is derived from an EMBL/GenBank/DDBJ whole genome shotgun (WGS) entry which is preliminary data.</text>
</comment>
<dbReference type="Gene3D" id="1.10.10.10">
    <property type="entry name" value="Winged helix-like DNA-binding domain superfamily/Winged helix DNA-binding domain"/>
    <property type="match status" value="2"/>
</dbReference>
<dbReference type="AlphaFoldDB" id="A0A0R1U1F6"/>
<organism evidence="3 4">
    <name type="scientific">Lacticaseibacillus pantheris DSM 15945 = JCM 12539 = NBRC 106106</name>
    <dbReference type="NCBI Taxonomy" id="1423783"/>
    <lineage>
        <taxon>Bacteria</taxon>
        <taxon>Bacillati</taxon>
        <taxon>Bacillota</taxon>
        <taxon>Bacilli</taxon>
        <taxon>Lactobacillales</taxon>
        <taxon>Lactobacillaceae</taxon>
        <taxon>Lacticaseibacillus</taxon>
    </lineage>
</organism>
<dbReference type="InterPro" id="IPR010921">
    <property type="entry name" value="Trp_repressor/repl_initiator"/>
</dbReference>
<evidence type="ECO:0000259" key="2">
    <source>
        <dbReference type="Pfam" id="PF13518"/>
    </source>
</evidence>
<evidence type="ECO:0000256" key="1">
    <source>
        <dbReference type="ARBA" id="ARBA00038232"/>
    </source>
</evidence>
<proteinExistence type="inferred from homology"/>
<reference evidence="3 4" key="1">
    <citation type="journal article" date="2015" name="Genome Announc.">
        <title>Expanding the biotechnology potential of lactobacilli through comparative genomics of 213 strains and associated genera.</title>
        <authorList>
            <person name="Sun Z."/>
            <person name="Harris H.M."/>
            <person name="McCann A."/>
            <person name="Guo C."/>
            <person name="Argimon S."/>
            <person name="Zhang W."/>
            <person name="Yang X."/>
            <person name="Jeffery I.B."/>
            <person name="Cooney J.C."/>
            <person name="Kagawa T.F."/>
            <person name="Liu W."/>
            <person name="Song Y."/>
            <person name="Salvetti E."/>
            <person name="Wrobel A."/>
            <person name="Rasinkangas P."/>
            <person name="Parkhill J."/>
            <person name="Rea M.C."/>
            <person name="O'Sullivan O."/>
            <person name="Ritari J."/>
            <person name="Douillard F.P."/>
            <person name="Paul Ross R."/>
            <person name="Yang R."/>
            <person name="Briner A.E."/>
            <person name="Felis G.E."/>
            <person name="de Vos W.M."/>
            <person name="Barrangou R."/>
            <person name="Klaenhammer T.R."/>
            <person name="Caufield P.W."/>
            <person name="Cui Y."/>
            <person name="Zhang H."/>
            <person name="O'Toole P.W."/>
        </authorList>
    </citation>
    <scope>NUCLEOTIDE SEQUENCE [LARGE SCALE GENOMIC DNA]</scope>
    <source>
        <strain evidence="3 4">DSM 15945</strain>
    </source>
</reference>
<dbReference type="InterPro" id="IPR052057">
    <property type="entry name" value="IS150/IS1296_orfA-like"/>
</dbReference>